<name>A0ABS4H6C1_9BACL</name>
<sequence length="110" mass="13226">MINNILAREYSPYSLLDIEIRFIHYLQSRKFERNPRINFEDTNNCSLIYFSDHESVYIVRSMNQDPPEFKAEVVEATNYKSLFDYLEEFHGNSFANKIKESFMSQGYPRY</sequence>
<evidence type="ECO:0000313" key="2">
    <source>
        <dbReference type="Proteomes" id="UP001519273"/>
    </source>
</evidence>
<organism evidence="1 2">
    <name type="scientific">Paenibacillus sediminis</name>
    <dbReference type="NCBI Taxonomy" id="664909"/>
    <lineage>
        <taxon>Bacteria</taxon>
        <taxon>Bacillati</taxon>
        <taxon>Bacillota</taxon>
        <taxon>Bacilli</taxon>
        <taxon>Bacillales</taxon>
        <taxon>Paenibacillaceae</taxon>
        <taxon>Paenibacillus</taxon>
    </lineage>
</organism>
<evidence type="ECO:0000313" key="1">
    <source>
        <dbReference type="EMBL" id="MBP1938071.1"/>
    </source>
</evidence>
<dbReference type="EMBL" id="JAGGKP010000010">
    <property type="protein sequence ID" value="MBP1938071.1"/>
    <property type="molecule type" value="Genomic_DNA"/>
</dbReference>
<accession>A0ABS4H6C1</accession>
<comment type="caution">
    <text evidence="1">The sequence shown here is derived from an EMBL/GenBank/DDBJ whole genome shotgun (WGS) entry which is preliminary data.</text>
</comment>
<protein>
    <submittedName>
        <fullName evidence="1">Uncharacterized protein</fullName>
    </submittedName>
</protein>
<dbReference type="Proteomes" id="UP001519273">
    <property type="component" value="Unassembled WGS sequence"/>
</dbReference>
<proteinExistence type="predicted"/>
<reference evidence="1 2" key="1">
    <citation type="submission" date="2021-03" db="EMBL/GenBank/DDBJ databases">
        <title>Genomic Encyclopedia of Type Strains, Phase IV (KMG-IV): sequencing the most valuable type-strain genomes for metagenomic binning, comparative biology and taxonomic classification.</title>
        <authorList>
            <person name="Goeker M."/>
        </authorList>
    </citation>
    <scope>NUCLEOTIDE SEQUENCE [LARGE SCALE GENOMIC DNA]</scope>
    <source>
        <strain evidence="1 2">DSM 23491</strain>
    </source>
</reference>
<keyword evidence="2" id="KW-1185">Reference proteome</keyword>
<gene>
    <name evidence="1" type="ORF">J2Z20_002989</name>
</gene>